<dbReference type="PANTHER" id="PTHR30432:SF1">
    <property type="entry name" value="DNA-BINDING TRANSCRIPTIONAL DUAL REGULATOR MODE"/>
    <property type="match status" value="1"/>
</dbReference>
<reference evidence="2" key="1">
    <citation type="journal article" date="2021" name="PeerJ">
        <title>Extensive microbial diversity within the chicken gut microbiome revealed by metagenomics and culture.</title>
        <authorList>
            <person name="Gilroy R."/>
            <person name="Ravi A."/>
            <person name="Getino M."/>
            <person name="Pursley I."/>
            <person name="Horton D.L."/>
            <person name="Alikhan N.F."/>
            <person name="Baker D."/>
            <person name="Gharbi K."/>
            <person name="Hall N."/>
            <person name="Watson M."/>
            <person name="Adriaenssens E.M."/>
            <person name="Foster-Nyarko E."/>
            <person name="Jarju S."/>
            <person name="Secka A."/>
            <person name="Antonio M."/>
            <person name="Oren A."/>
            <person name="Chaudhuri R.R."/>
            <person name="La Ragione R."/>
            <person name="Hildebrand F."/>
            <person name="Pallen M.J."/>
        </authorList>
    </citation>
    <scope>NUCLEOTIDE SEQUENCE</scope>
    <source>
        <strain evidence="2">CHK185-5351</strain>
    </source>
</reference>
<gene>
    <name evidence="2" type="ORF">H9705_08680</name>
</gene>
<accession>A0A9D2SMS8</accession>
<protein>
    <submittedName>
        <fullName evidence="2">LysR family transcriptional regulator</fullName>
    </submittedName>
</protein>
<dbReference type="PANTHER" id="PTHR30432">
    <property type="entry name" value="TRANSCRIPTIONAL REGULATOR MODE"/>
    <property type="match status" value="1"/>
</dbReference>
<dbReference type="Gene3D" id="1.10.10.10">
    <property type="entry name" value="Winged helix-like DNA-binding domain superfamily/Winged helix DNA-binding domain"/>
    <property type="match status" value="1"/>
</dbReference>
<evidence type="ECO:0000259" key="1">
    <source>
        <dbReference type="Pfam" id="PF00126"/>
    </source>
</evidence>
<proteinExistence type="predicted"/>
<feature type="domain" description="HTH lysR-type" evidence="1">
    <location>
        <begin position="26"/>
        <end position="86"/>
    </location>
</feature>
<dbReference type="InterPro" id="IPR036388">
    <property type="entry name" value="WH-like_DNA-bd_sf"/>
</dbReference>
<reference evidence="2" key="2">
    <citation type="submission" date="2021-04" db="EMBL/GenBank/DDBJ databases">
        <authorList>
            <person name="Gilroy R."/>
        </authorList>
    </citation>
    <scope>NUCLEOTIDE SEQUENCE</scope>
    <source>
        <strain evidence="2">CHK185-5351</strain>
    </source>
</reference>
<dbReference type="InterPro" id="IPR036390">
    <property type="entry name" value="WH_DNA-bd_sf"/>
</dbReference>
<sequence length="112" mass="12779">MEQKLHYRMSVRLWKEDKVFGPGICELLQMIDETGSMHQAAARMGLAYSKAWKMMKTTEEGLGFALTERVSGGRQGGGSRVTVEGRNMMEKYLAFEKEAREAVDLVFEKYFS</sequence>
<name>A0A9D2SMS8_9FIRM</name>
<evidence type="ECO:0000313" key="3">
    <source>
        <dbReference type="Proteomes" id="UP000823849"/>
    </source>
</evidence>
<dbReference type="InterPro" id="IPR051815">
    <property type="entry name" value="Molybdate_resp_trans_reg"/>
</dbReference>
<dbReference type="Pfam" id="PF00126">
    <property type="entry name" value="HTH_1"/>
    <property type="match status" value="1"/>
</dbReference>
<organism evidence="2 3">
    <name type="scientific">Candidatus Fusicatenibacter intestinigallinarum</name>
    <dbReference type="NCBI Taxonomy" id="2838598"/>
    <lineage>
        <taxon>Bacteria</taxon>
        <taxon>Bacillati</taxon>
        <taxon>Bacillota</taxon>
        <taxon>Clostridia</taxon>
        <taxon>Lachnospirales</taxon>
        <taxon>Lachnospiraceae</taxon>
        <taxon>Fusicatenibacter</taxon>
    </lineage>
</organism>
<dbReference type="SUPFAM" id="SSF46785">
    <property type="entry name" value="Winged helix' DNA-binding domain"/>
    <property type="match status" value="1"/>
</dbReference>
<dbReference type="EMBL" id="DWWU01000036">
    <property type="protein sequence ID" value="HJC15880.1"/>
    <property type="molecule type" value="Genomic_DNA"/>
</dbReference>
<comment type="caution">
    <text evidence="2">The sequence shown here is derived from an EMBL/GenBank/DDBJ whole genome shotgun (WGS) entry which is preliminary data.</text>
</comment>
<dbReference type="Proteomes" id="UP000823849">
    <property type="component" value="Unassembled WGS sequence"/>
</dbReference>
<dbReference type="GO" id="GO:0003700">
    <property type="term" value="F:DNA-binding transcription factor activity"/>
    <property type="evidence" value="ECO:0007669"/>
    <property type="project" value="InterPro"/>
</dbReference>
<evidence type="ECO:0000313" key="2">
    <source>
        <dbReference type="EMBL" id="HJC15880.1"/>
    </source>
</evidence>
<dbReference type="InterPro" id="IPR000847">
    <property type="entry name" value="LysR_HTH_N"/>
</dbReference>
<dbReference type="AlphaFoldDB" id="A0A9D2SMS8"/>